<organism evidence="1 2">
    <name type="scientific">Nepenthes gracilis</name>
    <name type="common">Slender pitcher plant</name>
    <dbReference type="NCBI Taxonomy" id="150966"/>
    <lineage>
        <taxon>Eukaryota</taxon>
        <taxon>Viridiplantae</taxon>
        <taxon>Streptophyta</taxon>
        <taxon>Embryophyta</taxon>
        <taxon>Tracheophyta</taxon>
        <taxon>Spermatophyta</taxon>
        <taxon>Magnoliopsida</taxon>
        <taxon>eudicotyledons</taxon>
        <taxon>Gunneridae</taxon>
        <taxon>Pentapetalae</taxon>
        <taxon>Caryophyllales</taxon>
        <taxon>Nepenthaceae</taxon>
        <taxon>Nepenthes</taxon>
    </lineage>
</organism>
<evidence type="ECO:0000313" key="1">
    <source>
        <dbReference type="EMBL" id="GMH22863.1"/>
    </source>
</evidence>
<proteinExistence type="predicted"/>
<protein>
    <submittedName>
        <fullName evidence="1">Uncharacterized protein</fullName>
    </submittedName>
</protein>
<accession>A0AAD3T3D0</accession>
<dbReference type="AlphaFoldDB" id="A0AAD3T3D0"/>
<dbReference type="Proteomes" id="UP001279734">
    <property type="component" value="Unassembled WGS sequence"/>
</dbReference>
<sequence>MLLGCIGIGLVLVRLWIMRHLVWLGPSADLVLIVQSTDLKQLETVVDSRVLAFHGVATACLLGLPDADDGSVLWRVGWSCCFGFEGRLAWLVEDWASPSTANDTIDGASYAVPAFLVWPCKADAAMMAFGCPMLY</sequence>
<keyword evidence="2" id="KW-1185">Reference proteome</keyword>
<dbReference type="EMBL" id="BSYO01000025">
    <property type="protein sequence ID" value="GMH22863.1"/>
    <property type="molecule type" value="Genomic_DNA"/>
</dbReference>
<comment type="caution">
    <text evidence="1">The sequence shown here is derived from an EMBL/GenBank/DDBJ whole genome shotgun (WGS) entry which is preliminary data.</text>
</comment>
<evidence type="ECO:0000313" key="2">
    <source>
        <dbReference type="Proteomes" id="UP001279734"/>
    </source>
</evidence>
<gene>
    <name evidence="1" type="ORF">Nepgr_024706</name>
</gene>
<reference evidence="1" key="1">
    <citation type="submission" date="2023-05" db="EMBL/GenBank/DDBJ databases">
        <title>Nepenthes gracilis genome sequencing.</title>
        <authorList>
            <person name="Fukushima K."/>
        </authorList>
    </citation>
    <scope>NUCLEOTIDE SEQUENCE</scope>
    <source>
        <strain evidence="1">SING2019-196</strain>
    </source>
</reference>
<name>A0AAD3T3D0_NEPGR</name>